<feature type="transmembrane region" description="Helical" evidence="2">
    <location>
        <begin position="326"/>
        <end position="343"/>
    </location>
</feature>
<organism evidence="4">
    <name type="scientific">Fagus sylvatica</name>
    <name type="common">Beechnut</name>
    <dbReference type="NCBI Taxonomy" id="28930"/>
    <lineage>
        <taxon>Eukaryota</taxon>
        <taxon>Viridiplantae</taxon>
        <taxon>Streptophyta</taxon>
        <taxon>Embryophyta</taxon>
        <taxon>Tracheophyta</taxon>
        <taxon>Spermatophyta</taxon>
        <taxon>Magnoliopsida</taxon>
        <taxon>eudicotyledons</taxon>
        <taxon>Gunneridae</taxon>
        <taxon>Pentapetalae</taxon>
        <taxon>rosids</taxon>
        <taxon>fabids</taxon>
        <taxon>Fagales</taxon>
        <taxon>Fagaceae</taxon>
        <taxon>Fagus</taxon>
    </lineage>
</organism>
<keyword evidence="2" id="KW-0472">Membrane</keyword>
<sequence>MFDLAPDVRFQRSWYRWKACTTLFLKVLGSWETELGLEKYGPANRGHQSVFGSSEGIFPAKIPARLGKILTIREFHAVSEHVFFPTHPGSGSTLYVAPDVGFRRSWCRWKACVTFFLKIWTLHRVELGFARCSPANRGSWNVPHAKGSFSNRDSGLTGGALDDLGVARLLIDDPFSPTRHTKIRARAQLMTIEGYISRAPSDSYVEGVDTYPGLVQVDVPYQEWFEQVSLGSLMSLHEVEGWSGGSGAARGGDGLDASGVGPAAEGRGLSRCGAGRSSCEHSEIRGPAFECRAMCLWICVYGYGYMLMAMCLWICLDVFLAMCMDLYGCVFGYVYGFVWISGLDPSRGPVQQISGLTSPWGSFSSSLRLTPSRGPFQAGFLTVGSGSRFSGHPVGGKLTLIIRRVEIFNHRTARDFPIGDFQQNGPYTVQNGPLGVSEQGQIRVVWEKEPLGFPTELARDHHAWGVMMAREFALFKASSSLRASSYFLSFSLLSSLKSLGFFHFKSLESMASSSGDPDSLVALCFHDFRAERMRHWWTLLGGDDHASIMGIFGKFPSLMRLRVDHGLLEALASFWDPTHCCFSIGEVDLVPTLEEYAGLLQLDSPFSETPVVITPFLPPGFSRPIWEAAFARGFFSTRSNLVRELKPLSKKVASATTCNSRIIKSSSGQAGISIRKRPLGIRNIPMASIRKIISCEPKFASMQGLVFLTHNKLIRKPGHVGKRTRSCIVWNSRIANIFLGLAGISIGKTSPNGPKTLRRPPFRGTIYREPKFYFPQIQNLEKEGSASFPTIPRIVEIRLRELGQIRTQTQTKSEEKWAEDLAHFSPGTTAFARRVFPTRCKLTRRPGCVGKITTPAMTCNSRFAGGFPRLTGIFAGKTRRNSSGTPTSGSHNSPRPNSDSYKLYTVGK</sequence>
<accession>A0A2N9ERT1</accession>
<keyword evidence="2" id="KW-1133">Transmembrane helix</keyword>
<name>A0A2N9ERT1_FAGSY</name>
<evidence type="ECO:0000313" key="4">
    <source>
        <dbReference type="EMBL" id="SPC77274.1"/>
    </source>
</evidence>
<feature type="domain" description="DUF7745" evidence="3">
    <location>
        <begin position="549"/>
        <end position="603"/>
    </location>
</feature>
<feature type="transmembrane region" description="Helical" evidence="2">
    <location>
        <begin position="300"/>
        <end position="319"/>
    </location>
</feature>
<proteinExistence type="predicted"/>
<evidence type="ECO:0000259" key="3">
    <source>
        <dbReference type="Pfam" id="PF24924"/>
    </source>
</evidence>
<dbReference type="Pfam" id="PF24924">
    <property type="entry name" value="DUF7745"/>
    <property type="match status" value="1"/>
</dbReference>
<protein>
    <recommendedName>
        <fullName evidence="3">DUF7745 domain-containing protein</fullName>
    </recommendedName>
</protein>
<keyword evidence="2" id="KW-0812">Transmembrane</keyword>
<dbReference type="EMBL" id="OIVN01000262">
    <property type="protein sequence ID" value="SPC77274.1"/>
    <property type="molecule type" value="Genomic_DNA"/>
</dbReference>
<evidence type="ECO:0000256" key="1">
    <source>
        <dbReference type="SAM" id="MobiDB-lite"/>
    </source>
</evidence>
<dbReference type="InterPro" id="IPR056647">
    <property type="entry name" value="DUF7745"/>
</dbReference>
<feature type="region of interest" description="Disordered" evidence="1">
    <location>
        <begin position="876"/>
        <end position="908"/>
    </location>
</feature>
<dbReference type="AlphaFoldDB" id="A0A2N9ERT1"/>
<reference evidence="4" key="1">
    <citation type="submission" date="2018-02" db="EMBL/GenBank/DDBJ databases">
        <authorList>
            <person name="Cohen D.B."/>
            <person name="Kent A.D."/>
        </authorList>
    </citation>
    <scope>NUCLEOTIDE SEQUENCE</scope>
</reference>
<feature type="compositionally biased region" description="Polar residues" evidence="1">
    <location>
        <begin position="881"/>
        <end position="900"/>
    </location>
</feature>
<gene>
    <name evidence="4" type="ORF">FSB_LOCUS5156</name>
</gene>
<evidence type="ECO:0000256" key="2">
    <source>
        <dbReference type="SAM" id="Phobius"/>
    </source>
</evidence>